<dbReference type="Pfam" id="PF12833">
    <property type="entry name" value="HTH_18"/>
    <property type="match status" value="1"/>
</dbReference>
<dbReference type="PROSITE" id="PS01124">
    <property type="entry name" value="HTH_ARAC_FAMILY_2"/>
    <property type="match status" value="1"/>
</dbReference>
<keyword evidence="2 6" id="KW-0238">DNA-binding</keyword>
<dbReference type="InterPro" id="IPR018060">
    <property type="entry name" value="HTH_AraC"/>
</dbReference>
<dbReference type="Pfam" id="PF01965">
    <property type="entry name" value="DJ-1_PfpI"/>
    <property type="match status" value="1"/>
</dbReference>
<dbReference type="InterPro" id="IPR009057">
    <property type="entry name" value="Homeodomain-like_sf"/>
</dbReference>
<dbReference type="GO" id="GO:0003677">
    <property type="term" value="F:DNA binding"/>
    <property type="evidence" value="ECO:0007669"/>
    <property type="project" value="UniProtKB-KW"/>
</dbReference>
<feature type="region of interest" description="Disordered" evidence="4">
    <location>
        <begin position="312"/>
        <end position="342"/>
    </location>
</feature>
<dbReference type="RefSeq" id="WP_060606640.1">
    <property type="nucleotide sequence ID" value="NZ_FQZC01000003.1"/>
</dbReference>
<evidence type="ECO:0000256" key="2">
    <source>
        <dbReference type="ARBA" id="ARBA00023125"/>
    </source>
</evidence>
<evidence type="ECO:0000259" key="5">
    <source>
        <dbReference type="PROSITE" id="PS01124"/>
    </source>
</evidence>
<dbReference type="Gene3D" id="1.10.10.60">
    <property type="entry name" value="Homeodomain-like"/>
    <property type="match status" value="2"/>
</dbReference>
<accession>A0ABY1IN17</accession>
<keyword evidence="3" id="KW-0804">Transcription</keyword>
<dbReference type="SMART" id="SM00342">
    <property type="entry name" value="HTH_ARAC"/>
    <property type="match status" value="1"/>
</dbReference>
<dbReference type="InterPro" id="IPR029062">
    <property type="entry name" value="Class_I_gatase-like"/>
</dbReference>
<dbReference type="PANTHER" id="PTHR43130">
    <property type="entry name" value="ARAC-FAMILY TRANSCRIPTIONAL REGULATOR"/>
    <property type="match status" value="1"/>
</dbReference>
<comment type="caution">
    <text evidence="6">The sequence shown here is derived from an EMBL/GenBank/DDBJ whole genome shotgun (WGS) entry which is preliminary data.</text>
</comment>
<dbReference type="CDD" id="cd03136">
    <property type="entry name" value="GATase1_AraC_ArgR_like"/>
    <property type="match status" value="1"/>
</dbReference>
<dbReference type="InterPro" id="IPR018062">
    <property type="entry name" value="HTH_AraC-typ_CS"/>
</dbReference>
<keyword evidence="7" id="KW-1185">Reference proteome</keyword>
<dbReference type="EMBL" id="FQZC01000003">
    <property type="protein sequence ID" value="SHJ52701.1"/>
    <property type="molecule type" value="Genomic_DNA"/>
</dbReference>
<keyword evidence="1" id="KW-0805">Transcription regulation</keyword>
<feature type="domain" description="HTH araC/xylS-type" evidence="5">
    <location>
        <begin position="221"/>
        <end position="319"/>
    </location>
</feature>
<dbReference type="InterPro" id="IPR002818">
    <property type="entry name" value="DJ-1/PfpI"/>
</dbReference>
<dbReference type="Gene3D" id="3.40.50.880">
    <property type="match status" value="1"/>
</dbReference>
<dbReference type="SUPFAM" id="SSF52317">
    <property type="entry name" value="Class I glutamine amidotransferase-like"/>
    <property type="match status" value="1"/>
</dbReference>
<evidence type="ECO:0000256" key="3">
    <source>
        <dbReference type="ARBA" id="ARBA00023163"/>
    </source>
</evidence>
<dbReference type="PANTHER" id="PTHR43130:SF3">
    <property type="entry name" value="HTH-TYPE TRANSCRIPTIONAL REGULATOR RV1931C"/>
    <property type="match status" value="1"/>
</dbReference>
<sequence>MGAPPDIASLTSFGFLTLPNYSMIAASSAIEACRIANYVAGGEIYRWQVLSLSGEPVEASNGLSLARTGALSGPFRPDILFVCGGVDIRSAVDRRTLEELRRMARRGQPLGALCTGSFALAEAGVMDGYRCAIHWENLSAIREEFAEVEFVEDIFVIDGDRFTCTGGTAPMDMMAALVEARLGRGVKQRLAEQFILERLRGEGESQQPPVARHGPAHPALDYAAMLMRRTMDAPLAVTAIAARVNLSSRQLERLFRQHTGVGPAEYYLSLRLSHARDLLRQSDMSVTAVGIACGFVSPAHFSAAYRRRFGHAPRSERALPPQPDKRARPAPGAARPTEDILS</sequence>
<evidence type="ECO:0000313" key="6">
    <source>
        <dbReference type="EMBL" id="SHJ52701.1"/>
    </source>
</evidence>
<gene>
    <name evidence="6" type="ORF">SAMN02745911_2773</name>
</gene>
<evidence type="ECO:0000256" key="1">
    <source>
        <dbReference type="ARBA" id="ARBA00023015"/>
    </source>
</evidence>
<name>A0ABY1IN17_9HYPH</name>
<evidence type="ECO:0000313" key="7">
    <source>
        <dbReference type="Proteomes" id="UP000184290"/>
    </source>
</evidence>
<protein>
    <submittedName>
        <fullName evidence="6">Transcriptional regulator GlxA family, contains an amidase domain and an AraC-type DNA-binding HTH domain</fullName>
    </submittedName>
</protein>
<dbReference type="Proteomes" id="UP000184290">
    <property type="component" value="Unassembled WGS sequence"/>
</dbReference>
<dbReference type="PROSITE" id="PS00041">
    <property type="entry name" value="HTH_ARAC_FAMILY_1"/>
    <property type="match status" value="1"/>
</dbReference>
<organism evidence="6 7">
    <name type="scientific">Aureimonas altamirensis DSM 21988</name>
    <dbReference type="NCBI Taxonomy" id="1121026"/>
    <lineage>
        <taxon>Bacteria</taxon>
        <taxon>Pseudomonadati</taxon>
        <taxon>Pseudomonadota</taxon>
        <taxon>Alphaproteobacteria</taxon>
        <taxon>Hyphomicrobiales</taxon>
        <taxon>Aurantimonadaceae</taxon>
        <taxon>Aureimonas</taxon>
    </lineage>
</organism>
<feature type="compositionally biased region" description="Basic and acidic residues" evidence="4">
    <location>
        <begin position="313"/>
        <end position="327"/>
    </location>
</feature>
<evidence type="ECO:0000256" key="4">
    <source>
        <dbReference type="SAM" id="MobiDB-lite"/>
    </source>
</evidence>
<dbReference type="SUPFAM" id="SSF46689">
    <property type="entry name" value="Homeodomain-like"/>
    <property type="match status" value="2"/>
</dbReference>
<reference evidence="6 7" key="1">
    <citation type="submission" date="2016-11" db="EMBL/GenBank/DDBJ databases">
        <authorList>
            <person name="Varghese N."/>
            <person name="Submissions S."/>
        </authorList>
    </citation>
    <scope>NUCLEOTIDE SEQUENCE [LARGE SCALE GENOMIC DNA]</scope>
    <source>
        <strain evidence="6 7">DSM 21988</strain>
    </source>
</reference>
<dbReference type="InterPro" id="IPR052158">
    <property type="entry name" value="INH-QAR"/>
</dbReference>
<proteinExistence type="predicted"/>